<accession>A0AC60P4T6</accession>
<organism evidence="1 2">
    <name type="scientific">Ixodes persulcatus</name>
    <name type="common">Taiga tick</name>
    <dbReference type="NCBI Taxonomy" id="34615"/>
    <lineage>
        <taxon>Eukaryota</taxon>
        <taxon>Metazoa</taxon>
        <taxon>Ecdysozoa</taxon>
        <taxon>Arthropoda</taxon>
        <taxon>Chelicerata</taxon>
        <taxon>Arachnida</taxon>
        <taxon>Acari</taxon>
        <taxon>Parasitiformes</taxon>
        <taxon>Ixodida</taxon>
        <taxon>Ixodoidea</taxon>
        <taxon>Ixodidae</taxon>
        <taxon>Ixodinae</taxon>
        <taxon>Ixodes</taxon>
    </lineage>
</organism>
<sequence length="107" mass="11363">MAIPRRGKCLNLRRKAGRISTERLLRVTRTGRAAAVGGASSGRRRAAYEDLDMNAPYYPGAAGTLSGWSHNLFGLTAARDLLPPTCRRVCPTCGADTTAPFSSPGSL</sequence>
<evidence type="ECO:0000313" key="2">
    <source>
        <dbReference type="Proteomes" id="UP000805193"/>
    </source>
</evidence>
<dbReference type="EMBL" id="JABSTQ010011192">
    <property type="protein sequence ID" value="KAG0414239.1"/>
    <property type="molecule type" value="Genomic_DNA"/>
</dbReference>
<evidence type="ECO:0000313" key="1">
    <source>
        <dbReference type="EMBL" id="KAG0414239.1"/>
    </source>
</evidence>
<keyword evidence="2" id="KW-1185">Reference proteome</keyword>
<protein>
    <submittedName>
        <fullName evidence="1">Uncharacterized protein</fullName>
    </submittedName>
</protein>
<gene>
    <name evidence="1" type="ORF">HPB47_008586</name>
</gene>
<reference evidence="1 2" key="1">
    <citation type="journal article" date="2020" name="Cell">
        <title>Large-Scale Comparative Analyses of Tick Genomes Elucidate Their Genetic Diversity and Vector Capacities.</title>
        <authorList>
            <consortium name="Tick Genome and Microbiome Consortium (TIGMIC)"/>
            <person name="Jia N."/>
            <person name="Wang J."/>
            <person name="Shi W."/>
            <person name="Du L."/>
            <person name="Sun Y."/>
            <person name="Zhan W."/>
            <person name="Jiang J.F."/>
            <person name="Wang Q."/>
            <person name="Zhang B."/>
            <person name="Ji P."/>
            <person name="Bell-Sakyi L."/>
            <person name="Cui X.M."/>
            <person name="Yuan T.T."/>
            <person name="Jiang B.G."/>
            <person name="Yang W.F."/>
            <person name="Lam T.T."/>
            <person name="Chang Q.C."/>
            <person name="Ding S.J."/>
            <person name="Wang X.J."/>
            <person name="Zhu J.G."/>
            <person name="Ruan X.D."/>
            <person name="Zhao L."/>
            <person name="Wei J.T."/>
            <person name="Ye R.Z."/>
            <person name="Que T.C."/>
            <person name="Du C.H."/>
            <person name="Zhou Y.H."/>
            <person name="Cheng J.X."/>
            <person name="Dai P.F."/>
            <person name="Guo W.B."/>
            <person name="Han X.H."/>
            <person name="Huang E.J."/>
            <person name="Li L.F."/>
            <person name="Wei W."/>
            <person name="Gao Y.C."/>
            <person name="Liu J.Z."/>
            <person name="Shao H.Z."/>
            <person name="Wang X."/>
            <person name="Wang C.C."/>
            <person name="Yang T.C."/>
            <person name="Huo Q.B."/>
            <person name="Li W."/>
            <person name="Chen H.Y."/>
            <person name="Chen S.E."/>
            <person name="Zhou L.G."/>
            <person name="Ni X.B."/>
            <person name="Tian J.H."/>
            <person name="Sheng Y."/>
            <person name="Liu T."/>
            <person name="Pan Y.S."/>
            <person name="Xia L.Y."/>
            <person name="Li J."/>
            <person name="Zhao F."/>
            <person name="Cao W.C."/>
        </authorList>
    </citation>
    <scope>NUCLEOTIDE SEQUENCE [LARGE SCALE GENOMIC DNA]</scope>
    <source>
        <strain evidence="1">Iper-2018</strain>
    </source>
</reference>
<proteinExistence type="predicted"/>
<dbReference type="Proteomes" id="UP000805193">
    <property type="component" value="Unassembled WGS sequence"/>
</dbReference>
<name>A0AC60P4T6_IXOPE</name>
<comment type="caution">
    <text evidence="1">The sequence shown here is derived from an EMBL/GenBank/DDBJ whole genome shotgun (WGS) entry which is preliminary data.</text>
</comment>